<dbReference type="PROSITE" id="PS50835">
    <property type="entry name" value="IG_LIKE"/>
    <property type="match status" value="2"/>
</dbReference>
<feature type="domain" description="Ig-like" evidence="3">
    <location>
        <begin position="85"/>
        <end position="177"/>
    </location>
</feature>
<dbReference type="SMART" id="SM00060">
    <property type="entry name" value="FN3"/>
    <property type="match status" value="2"/>
</dbReference>
<feature type="domain" description="Fibronectin type-III" evidence="4">
    <location>
        <begin position="267"/>
        <end position="360"/>
    </location>
</feature>
<dbReference type="SUPFAM" id="SSF49265">
    <property type="entry name" value="Fibronectin type III"/>
    <property type="match status" value="1"/>
</dbReference>
<dbReference type="InterPro" id="IPR013783">
    <property type="entry name" value="Ig-like_fold"/>
</dbReference>
<dbReference type="PANTHER" id="PTHR10075">
    <property type="entry name" value="BASIGIN RELATED"/>
    <property type="match status" value="1"/>
</dbReference>
<dbReference type="InterPro" id="IPR036179">
    <property type="entry name" value="Ig-like_dom_sf"/>
</dbReference>
<dbReference type="SMART" id="SM00408">
    <property type="entry name" value="IGc2"/>
    <property type="match status" value="2"/>
</dbReference>
<gene>
    <name evidence="6" type="primary">LOC106812772</name>
</gene>
<dbReference type="GeneID" id="106812772"/>
<keyword evidence="2" id="KW-0393">Immunoglobulin domain</keyword>
<protein>
    <submittedName>
        <fullName evidence="6">Neural cell adhesion molecule 2-like</fullName>
    </submittedName>
</protein>
<evidence type="ECO:0000259" key="3">
    <source>
        <dbReference type="PROSITE" id="PS50835"/>
    </source>
</evidence>
<evidence type="ECO:0000313" key="5">
    <source>
        <dbReference type="Proteomes" id="UP000695022"/>
    </source>
</evidence>
<keyword evidence="5" id="KW-1185">Reference proteome</keyword>
<dbReference type="Proteomes" id="UP000695022">
    <property type="component" value="Unplaced"/>
</dbReference>
<sequence length="488" mass="53947">MAIRCPRHTLIIHGLRRSNLGEYTCLAENEAGVVGQKKSNTTQTDQGWLHIGGVKEVDGGWYTCEATSQQRTVTAEAYIRVQVPPTIVSVTSSPETVLHRGVANLTCVVHAEPTAAITWSSPVGLQLSNATLSRRYRVVGPSLIVRDARVMDDWGRWICVACNLLGCANSSTQLFVEGVPSIVNVTASKRGDVISIHCYAVGTPTPTVMYRRNDVAFDNFKSIPGHVVSYDGGLTLDGVNITERDVYSCVAENERGSVGRQLKMPARPHSPYVTDVTSHSVLLMWQDGDDSSDLPVTHYTIQLQIGDSATWRQLNRTVHRPPLHITDLHPYTLYRFRARANNVIGASAFSEVDQIRTLEAPPGAPADVRVQSDRDAVSLTWEHPHVLNGDPDNIIYEVRYRDLTLQSPEGVVEMVYRDVPREVHVRDVPYNSTYSFTIRAYNTNIGDGSDWLVINSTAVEKLRQGIRVTVLASASSGMFFSMDARITC</sequence>
<dbReference type="Pfam" id="PF07679">
    <property type="entry name" value="I-set"/>
    <property type="match status" value="1"/>
</dbReference>
<dbReference type="InterPro" id="IPR003598">
    <property type="entry name" value="Ig_sub2"/>
</dbReference>
<dbReference type="SUPFAM" id="SSF48726">
    <property type="entry name" value="Immunoglobulin"/>
    <property type="match status" value="4"/>
</dbReference>
<name>A0ABM1EJ58_PRICU</name>
<proteinExistence type="predicted"/>
<dbReference type="InterPro" id="IPR007110">
    <property type="entry name" value="Ig-like_dom"/>
</dbReference>
<reference evidence="6" key="1">
    <citation type="submission" date="2025-08" db="UniProtKB">
        <authorList>
            <consortium name="RefSeq"/>
        </authorList>
    </citation>
    <scope>IDENTIFICATION</scope>
</reference>
<keyword evidence="1" id="KW-0677">Repeat</keyword>
<evidence type="ECO:0000313" key="6">
    <source>
        <dbReference type="RefSeq" id="XP_014672229.1"/>
    </source>
</evidence>
<dbReference type="Gene3D" id="2.60.40.10">
    <property type="entry name" value="Immunoglobulins"/>
    <property type="match status" value="5"/>
</dbReference>
<dbReference type="CDD" id="cd00096">
    <property type="entry name" value="Ig"/>
    <property type="match status" value="1"/>
</dbReference>
<dbReference type="SMART" id="SM00409">
    <property type="entry name" value="IG"/>
    <property type="match status" value="3"/>
</dbReference>
<dbReference type="PROSITE" id="PS50853">
    <property type="entry name" value="FN3"/>
    <property type="match status" value="2"/>
</dbReference>
<dbReference type="RefSeq" id="XP_014672229.1">
    <property type="nucleotide sequence ID" value="XM_014816743.1"/>
</dbReference>
<dbReference type="InterPro" id="IPR003961">
    <property type="entry name" value="FN3_dom"/>
</dbReference>
<dbReference type="InterPro" id="IPR013098">
    <property type="entry name" value="Ig_I-set"/>
</dbReference>
<organism evidence="5 6">
    <name type="scientific">Priapulus caudatus</name>
    <name type="common">Priapulid worm</name>
    <dbReference type="NCBI Taxonomy" id="37621"/>
    <lineage>
        <taxon>Eukaryota</taxon>
        <taxon>Metazoa</taxon>
        <taxon>Ecdysozoa</taxon>
        <taxon>Scalidophora</taxon>
        <taxon>Priapulida</taxon>
        <taxon>Priapulimorpha</taxon>
        <taxon>Priapulimorphida</taxon>
        <taxon>Priapulidae</taxon>
        <taxon>Priapulus</taxon>
    </lineage>
</organism>
<feature type="domain" description="Fibronectin type-III" evidence="4">
    <location>
        <begin position="361"/>
        <end position="460"/>
    </location>
</feature>
<evidence type="ECO:0000259" key="4">
    <source>
        <dbReference type="PROSITE" id="PS50853"/>
    </source>
</evidence>
<dbReference type="PANTHER" id="PTHR10075:SF103">
    <property type="entry name" value="ROUNDABOUT HOMOLOG 4"/>
    <property type="match status" value="1"/>
</dbReference>
<evidence type="ECO:0000256" key="2">
    <source>
        <dbReference type="ARBA" id="ARBA00023319"/>
    </source>
</evidence>
<dbReference type="InterPro" id="IPR003599">
    <property type="entry name" value="Ig_sub"/>
</dbReference>
<dbReference type="InterPro" id="IPR036116">
    <property type="entry name" value="FN3_sf"/>
</dbReference>
<evidence type="ECO:0000256" key="1">
    <source>
        <dbReference type="ARBA" id="ARBA00022737"/>
    </source>
</evidence>
<accession>A0ABM1EJ58</accession>
<dbReference type="CDD" id="cd00063">
    <property type="entry name" value="FN3"/>
    <property type="match status" value="2"/>
</dbReference>
<feature type="domain" description="Ig-like" evidence="3">
    <location>
        <begin position="180"/>
        <end position="265"/>
    </location>
</feature>
<dbReference type="Pfam" id="PF00041">
    <property type="entry name" value="fn3"/>
    <property type="match status" value="2"/>
</dbReference>